<evidence type="ECO:0000313" key="2">
    <source>
        <dbReference type="Proteomes" id="UP000034452"/>
    </source>
</evidence>
<dbReference type="EMBL" id="LBZL01000014">
    <property type="protein sequence ID" value="KKR70083.1"/>
    <property type="molecule type" value="Genomic_DNA"/>
</dbReference>
<dbReference type="Gene3D" id="3.40.50.300">
    <property type="entry name" value="P-loop containing nucleotide triphosphate hydrolases"/>
    <property type="match status" value="1"/>
</dbReference>
<comment type="caution">
    <text evidence="1">The sequence shown here is derived from an EMBL/GenBank/DDBJ whole genome shotgun (WGS) entry which is preliminary data.</text>
</comment>
<dbReference type="SUPFAM" id="SSF52540">
    <property type="entry name" value="P-loop containing nucleoside triphosphate hydrolases"/>
    <property type="match status" value="1"/>
</dbReference>
<protein>
    <recommendedName>
        <fullName evidence="3">Dephospho-CoA kinase</fullName>
    </recommendedName>
</protein>
<proteinExistence type="predicted"/>
<organism evidence="1 2">
    <name type="scientific">Candidatus Nomurabacteria bacterium GW2011_GWB1_40_7</name>
    <dbReference type="NCBI Taxonomy" id="1618744"/>
    <lineage>
        <taxon>Bacteria</taxon>
        <taxon>Candidatus Nomuraibacteriota</taxon>
    </lineage>
</organism>
<dbReference type="InterPro" id="IPR027417">
    <property type="entry name" value="P-loop_NTPase"/>
</dbReference>
<evidence type="ECO:0008006" key="3">
    <source>
        <dbReference type="Google" id="ProtNLM"/>
    </source>
</evidence>
<dbReference type="AlphaFoldDB" id="A0A0G0SZ67"/>
<name>A0A0G0SZ67_9BACT</name>
<evidence type="ECO:0000313" key="1">
    <source>
        <dbReference type="EMBL" id="KKR70083.1"/>
    </source>
</evidence>
<accession>A0A0G0SZ67</accession>
<dbReference type="PANTHER" id="PTHR41930:SF1">
    <property type="entry name" value="DEPHOSPHO-COA KINASE"/>
    <property type="match status" value="1"/>
</dbReference>
<dbReference type="PANTHER" id="PTHR41930">
    <property type="entry name" value="UPF0200 PROTEIN MJ1399"/>
    <property type="match status" value="1"/>
</dbReference>
<sequence>MSKIILGLTSQIAAGKGTTTEYLTKNYKASSYRFSTILRDVLNRLYLEHSRENISKISTVLRKNFSEDILAKVIYEDVKKDEREIIIVDGVRRLADIVYLKKLPGFRLVFISTDMEKRYQRIILRKENVDDTGKTFEQFKKDHELETELQIANLKEVADIVIDNNGSFEDLYKQVDKIVKELLEKNESR</sequence>
<gene>
    <name evidence="1" type="ORF">UU13_C0014G0009</name>
</gene>
<reference evidence="1 2" key="1">
    <citation type="journal article" date="2015" name="Nature">
        <title>rRNA introns, odd ribosomes, and small enigmatic genomes across a large radiation of phyla.</title>
        <authorList>
            <person name="Brown C.T."/>
            <person name="Hug L.A."/>
            <person name="Thomas B.C."/>
            <person name="Sharon I."/>
            <person name="Castelle C.J."/>
            <person name="Singh A."/>
            <person name="Wilkins M.J."/>
            <person name="Williams K.H."/>
            <person name="Banfield J.F."/>
        </authorList>
    </citation>
    <scope>NUCLEOTIDE SEQUENCE [LARGE SCALE GENOMIC DNA]</scope>
</reference>
<dbReference type="Proteomes" id="UP000034452">
    <property type="component" value="Unassembled WGS sequence"/>
</dbReference>
<dbReference type="Pfam" id="PF13207">
    <property type="entry name" value="AAA_17"/>
    <property type="match status" value="1"/>
</dbReference>